<dbReference type="AlphaFoldDB" id="A0A6L5B9H0"/>
<feature type="repeat" description="PPR" evidence="3">
    <location>
        <begin position="87"/>
        <end position="121"/>
    </location>
</feature>
<dbReference type="NCBIfam" id="TIGR00756">
    <property type="entry name" value="PPR"/>
    <property type="match status" value="3"/>
</dbReference>
<feature type="repeat" description="PPR" evidence="3">
    <location>
        <begin position="122"/>
        <end position="156"/>
    </location>
</feature>
<name>A0A6L5B9H0_APIGR</name>
<dbReference type="Gene3D" id="1.25.40.10">
    <property type="entry name" value="Tetratricopeptide repeat domain"/>
    <property type="match status" value="1"/>
</dbReference>
<comment type="similarity">
    <text evidence="1">Belongs to the PPR family. P subfamily.</text>
</comment>
<dbReference type="EMBL" id="WRXP01004149">
    <property type="protein sequence ID" value="KAF1001487.1"/>
    <property type="molecule type" value="Genomic_DNA"/>
</dbReference>
<evidence type="ECO:0000256" key="1">
    <source>
        <dbReference type="ARBA" id="ARBA00007626"/>
    </source>
</evidence>
<dbReference type="PROSITE" id="PS51375">
    <property type="entry name" value="PPR"/>
    <property type="match status" value="4"/>
</dbReference>
<feature type="repeat" description="PPR" evidence="3">
    <location>
        <begin position="192"/>
        <end position="226"/>
    </location>
</feature>
<dbReference type="Pfam" id="PF13812">
    <property type="entry name" value="PPR_3"/>
    <property type="match status" value="1"/>
</dbReference>
<dbReference type="PANTHER" id="PTHR47447:SF17">
    <property type="entry name" value="OS12G0638900 PROTEIN"/>
    <property type="match status" value="1"/>
</dbReference>
<reference evidence="4" key="1">
    <citation type="submission" date="2020-01" db="EMBL/GenBank/DDBJ databases">
        <title>The Celery Genome Sequence Reveals Sequential Paleo-tetraploidization, Resistance Gene Elimination, Karyotype Evolution, and Functional Innovation in Apiales.</title>
        <authorList>
            <person name="Song X."/>
        </authorList>
    </citation>
    <scope>NUCLEOTIDE SEQUENCE</scope>
    <source>
        <tissue evidence="4">Leaf</tissue>
    </source>
</reference>
<dbReference type="InterPro" id="IPR002885">
    <property type="entry name" value="PPR_rpt"/>
</dbReference>
<dbReference type="InterPro" id="IPR011990">
    <property type="entry name" value="TPR-like_helical_dom_sf"/>
</dbReference>
<dbReference type="Proteomes" id="UP000593563">
    <property type="component" value="Unassembled WGS sequence"/>
</dbReference>
<dbReference type="EMBL" id="WRXP01004149">
    <property type="protein sequence ID" value="KAF1001489.1"/>
    <property type="molecule type" value="Genomic_DNA"/>
</dbReference>
<organism evidence="4 6">
    <name type="scientific">Apium graveolens</name>
    <name type="common">Celery</name>
    <dbReference type="NCBI Taxonomy" id="4045"/>
    <lineage>
        <taxon>Eukaryota</taxon>
        <taxon>Viridiplantae</taxon>
        <taxon>Streptophyta</taxon>
        <taxon>Embryophyta</taxon>
        <taxon>Tracheophyta</taxon>
        <taxon>Spermatophyta</taxon>
        <taxon>Magnoliopsida</taxon>
        <taxon>eudicotyledons</taxon>
        <taxon>Gunneridae</taxon>
        <taxon>Pentapetalae</taxon>
        <taxon>asterids</taxon>
        <taxon>campanulids</taxon>
        <taxon>Apiales</taxon>
        <taxon>Apiaceae</taxon>
        <taxon>Apioideae</taxon>
        <taxon>apioid superclade</taxon>
        <taxon>Apieae</taxon>
        <taxon>Apium</taxon>
    </lineage>
</organism>
<sequence>MPGFLNLLEMNLRLSLGFRSFLFPCRVSVVPYFGHLTFMKTNIPCPSMTPKVSEAFDMDMVDSCYSALDKSTYEYLNNCDRDTVEISFELYNDDICTFCREGDVDDAMNVLSEMEALGFRPNYITYSCLVAALASHGRTCEAEAIFQEMLQNGFKPRLKLCNLLLRSFLRKGLLGLAYRLLLAMDDFNLKKNRETYEILLDYYVSAGRLEDTWSVIAMMKREGFQLDSFVCSKVIGLYRDNGMWKKALGTVREIREMGLLPDKRYTIVLLIH</sequence>
<evidence type="ECO:0000256" key="2">
    <source>
        <dbReference type="ARBA" id="ARBA00022737"/>
    </source>
</evidence>
<evidence type="ECO:0008006" key="7">
    <source>
        <dbReference type="Google" id="ProtNLM"/>
    </source>
</evidence>
<proteinExistence type="inferred from homology"/>
<keyword evidence="2" id="KW-0677">Repeat</keyword>
<dbReference type="Pfam" id="PF13041">
    <property type="entry name" value="PPR_2"/>
    <property type="match status" value="1"/>
</dbReference>
<dbReference type="Pfam" id="PF01535">
    <property type="entry name" value="PPR"/>
    <property type="match status" value="1"/>
</dbReference>
<evidence type="ECO:0000313" key="5">
    <source>
        <dbReference type="EMBL" id="KAF1001489.1"/>
    </source>
</evidence>
<evidence type="ECO:0000256" key="3">
    <source>
        <dbReference type="PROSITE-ProRule" id="PRU00708"/>
    </source>
</evidence>
<protein>
    <recommendedName>
        <fullName evidence="7">Pentacotripeptide-repeat region of PRORP domain-containing protein</fullName>
    </recommendedName>
</protein>
<evidence type="ECO:0000313" key="6">
    <source>
        <dbReference type="Proteomes" id="UP000593563"/>
    </source>
</evidence>
<comment type="caution">
    <text evidence="4">The sequence shown here is derived from an EMBL/GenBank/DDBJ whole genome shotgun (WGS) entry which is preliminary data.</text>
</comment>
<feature type="repeat" description="PPR" evidence="3">
    <location>
        <begin position="227"/>
        <end position="261"/>
    </location>
</feature>
<dbReference type="PANTHER" id="PTHR47447">
    <property type="entry name" value="OS03G0856100 PROTEIN"/>
    <property type="match status" value="1"/>
</dbReference>
<gene>
    <name evidence="4" type="ORF">AG4045_002498</name>
    <name evidence="5" type="ORF">AG4045_002500</name>
</gene>
<evidence type="ECO:0000313" key="4">
    <source>
        <dbReference type="EMBL" id="KAF1001487.1"/>
    </source>
</evidence>
<keyword evidence="6" id="KW-1185">Reference proteome</keyword>
<accession>A0A6L5B9H0</accession>